<dbReference type="Proteomes" id="UP001367676">
    <property type="component" value="Unassembled WGS sequence"/>
</dbReference>
<evidence type="ECO:0000313" key="2">
    <source>
        <dbReference type="EMBL" id="KAK7602941.1"/>
    </source>
</evidence>
<sequence>MKTEKEASATWPVYRLLAPTWPWPWPSWVQEEKNSLLYAFLRIDARSNRRPEIRAAFDVRVVRINPIKMRSENVSSTSTGSGYWATGLAKFFCGQTKWANDSSTAESAGAGAVATAAGQDERRVDSRVAAASAVAAAAASGAGDWSMDDDDSKLRSTLLANKIRQLEESEPPRSAAFYSDLAEAPCREDAFAETRPNAACWTGQRVAAENSKTTIASTRMPSQKYNRQPSLPVQITATATATVDAAVHPRIADLLDRLARMKRLVQSHTATGMQSPPESESLYQAAPPFEDGSGSGDGRMSPDSVGDDEDAITGWQEQGSGSGDSAPAVTQVPDSDSEADAGPVEGQVSVRTLFDPDSSPPPPPQQRPPPPPPSFADGSGVRIASANPSSPPPPPPKAGCACLVPLSGAYSALLFASAVVVFAA</sequence>
<feature type="region of interest" description="Disordered" evidence="1">
    <location>
        <begin position="267"/>
        <end position="400"/>
    </location>
</feature>
<accession>A0AAN9TU38</accession>
<feature type="compositionally biased region" description="Pro residues" evidence="1">
    <location>
        <begin position="358"/>
        <end position="374"/>
    </location>
</feature>
<dbReference type="EMBL" id="JBBCAQ010000007">
    <property type="protein sequence ID" value="KAK7602941.1"/>
    <property type="molecule type" value="Genomic_DNA"/>
</dbReference>
<protein>
    <submittedName>
        <fullName evidence="2">Uncharacterized protein</fullName>
    </submittedName>
</protein>
<organism evidence="2 3">
    <name type="scientific">Parthenolecanium corni</name>
    <dbReference type="NCBI Taxonomy" id="536013"/>
    <lineage>
        <taxon>Eukaryota</taxon>
        <taxon>Metazoa</taxon>
        <taxon>Ecdysozoa</taxon>
        <taxon>Arthropoda</taxon>
        <taxon>Hexapoda</taxon>
        <taxon>Insecta</taxon>
        <taxon>Pterygota</taxon>
        <taxon>Neoptera</taxon>
        <taxon>Paraneoptera</taxon>
        <taxon>Hemiptera</taxon>
        <taxon>Sternorrhyncha</taxon>
        <taxon>Coccoidea</taxon>
        <taxon>Coccidae</taxon>
        <taxon>Parthenolecanium</taxon>
    </lineage>
</organism>
<name>A0AAN9TU38_9HEMI</name>
<proteinExistence type="predicted"/>
<reference evidence="2 3" key="1">
    <citation type="submission" date="2024-03" db="EMBL/GenBank/DDBJ databases">
        <title>Adaptation during the transition from Ophiocordyceps entomopathogen to insect associate is accompanied by gene loss and intensified selection.</title>
        <authorList>
            <person name="Ward C.M."/>
            <person name="Onetto C.A."/>
            <person name="Borneman A.R."/>
        </authorList>
    </citation>
    <scope>NUCLEOTIDE SEQUENCE [LARGE SCALE GENOMIC DNA]</scope>
    <source>
        <strain evidence="2">AWRI1</strain>
        <tissue evidence="2">Single Adult Female</tissue>
    </source>
</reference>
<evidence type="ECO:0000313" key="3">
    <source>
        <dbReference type="Proteomes" id="UP001367676"/>
    </source>
</evidence>
<comment type="caution">
    <text evidence="2">The sequence shown here is derived from an EMBL/GenBank/DDBJ whole genome shotgun (WGS) entry which is preliminary data.</text>
</comment>
<keyword evidence="3" id="KW-1185">Reference proteome</keyword>
<evidence type="ECO:0000256" key="1">
    <source>
        <dbReference type="SAM" id="MobiDB-lite"/>
    </source>
</evidence>
<feature type="compositionally biased region" description="Polar residues" evidence="1">
    <location>
        <begin position="267"/>
        <end position="282"/>
    </location>
</feature>
<dbReference type="AlphaFoldDB" id="A0AAN9TU38"/>
<gene>
    <name evidence="2" type="ORF">V9T40_006915</name>
</gene>